<evidence type="ECO:0000256" key="2">
    <source>
        <dbReference type="SAM" id="SignalP"/>
    </source>
</evidence>
<feature type="chain" id="PRO_5004127467" description="GlyGly-CTERM sorting domain-containing protein" evidence="2">
    <location>
        <begin position="26"/>
        <end position="468"/>
    </location>
</feature>
<organism evidence="3 4">
    <name type="scientific">Marinobacter nanhaiticus D15-8W</name>
    <dbReference type="NCBI Taxonomy" id="626887"/>
    <lineage>
        <taxon>Bacteria</taxon>
        <taxon>Pseudomonadati</taxon>
        <taxon>Pseudomonadota</taxon>
        <taxon>Gammaproteobacteria</taxon>
        <taxon>Pseudomonadales</taxon>
        <taxon>Marinobacteraceae</taxon>
        <taxon>Marinobacter</taxon>
    </lineage>
</organism>
<reference evidence="3 4" key="1">
    <citation type="journal article" date="2013" name="Genome Announc.">
        <title>Genome Sequence of the Polycyclic Aromatic Hydrocarbon-Degrading Bacterium Strain Marinobacter nanhaiticus D15-8WT.</title>
        <authorList>
            <person name="Cui Z."/>
            <person name="Gao W."/>
            <person name="Li Q."/>
            <person name="Xu G."/>
            <person name="Zheng L."/>
        </authorList>
    </citation>
    <scope>NUCLEOTIDE SEQUENCE [LARGE SCALE GENOMIC DNA]</scope>
    <source>
        <strain evidence="3 4">D15-8W</strain>
    </source>
</reference>
<dbReference type="PATRIC" id="fig|626887.3.peg.1460"/>
<keyword evidence="4" id="KW-1185">Reference proteome</keyword>
<dbReference type="EMBL" id="APLQ01000011">
    <property type="protein sequence ID" value="ENO15149.1"/>
    <property type="molecule type" value="Genomic_DNA"/>
</dbReference>
<accession>N6W4S1</accession>
<feature type="signal peptide" evidence="2">
    <location>
        <begin position="1"/>
        <end position="25"/>
    </location>
</feature>
<keyword evidence="2" id="KW-0732">Signal</keyword>
<dbReference type="HOGENOM" id="CLU_583689_0_0_6"/>
<sequence length="468" mass="51143">MKGTFPRAWSCAAILYLLTSAAANAAPDIPSLLPEGFESTLPAYLVNDPASQAAWYVDSTQSQAGAQSLRSGDIGNDQMSAITLSGALSAGTLSFDYLALTQSCCDRLEIQVNGKRFNFRSTGETGEWQQADVILPDASSTVTFVYRKDEAASAGADAIWIDNLDFIPTIDTGSGPLDTDGDGLTDDQENGYDALDPYNADDAAEDYDGDRVTNYSEVLSGYDPDVQNVFPLHNGFDFYPLGEIAWTYTIPDRPTLALESEAITEKVGRFRLSNSDTYDVIERSTNGIHLVEHGFTDDSGSDVRLVYTTPKLILPDGLRMGVQYEWSGDVERWIKGKPEDEATEHKKTATYREHLELEAVREMLVDFQGKSHQGVVVSTLVTRTNEASEITREQRIRLYVEGLGLFHDEGTGRSLESINIQSLDTESRADVELEDTLPESSGDSGSGSMPSLLIGALLLLVLGRRLRA</sequence>
<dbReference type="RefSeq" id="WP_004579445.1">
    <property type="nucleotide sequence ID" value="NZ_AP028878.1"/>
</dbReference>
<evidence type="ECO:0000313" key="3">
    <source>
        <dbReference type="EMBL" id="ENO15149.1"/>
    </source>
</evidence>
<gene>
    <name evidence="3" type="ORF">J057_07361</name>
</gene>
<comment type="caution">
    <text evidence="3">The sequence shown here is derived from an EMBL/GenBank/DDBJ whole genome shotgun (WGS) entry which is preliminary data.</text>
</comment>
<proteinExistence type="predicted"/>
<feature type="compositionally biased region" description="Acidic residues" evidence="1">
    <location>
        <begin position="179"/>
        <end position="190"/>
    </location>
</feature>
<evidence type="ECO:0000256" key="1">
    <source>
        <dbReference type="SAM" id="MobiDB-lite"/>
    </source>
</evidence>
<dbReference type="OrthoDB" id="6197493at2"/>
<evidence type="ECO:0008006" key="5">
    <source>
        <dbReference type="Google" id="ProtNLM"/>
    </source>
</evidence>
<evidence type="ECO:0000313" key="4">
    <source>
        <dbReference type="Proteomes" id="UP000013165"/>
    </source>
</evidence>
<name>N6W4S1_9GAMM</name>
<dbReference type="Proteomes" id="UP000013165">
    <property type="component" value="Unassembled WGS sequence"/>
</dbReference>
<feature type="region of interest" description="Disordered" evidence="1">
    <location>
        <begin position="174"/>
        <end position="193"/>
    </location>
</feature>
<dbReference type="STRING" id="626887.J057_07361"/>
<dbReference type="eggNOG" id="COG3391">
    <property type="taxonomic scope" value="Bacteria"/>
</dbReference>
<protein>
    <recommendedName>
        <fullName evidence="5">GlyGly-CTERM sorting domain-containing protein</fullName>
    </recommendedName>
</protein>
<dbReference type="AlphaFoldDB" id="N6W4S1"/>